<accession>A0A7S4AGH5</accession>
<dbReference type="EMBL" id="HBIX01010061">
    <property type="protein sequence ID" value="CAE0714875.1"/>
    <property type="molecule type" value="Transcribed_RNA"/>
</dbReference>
<feature type="region of interest" description="Disordered" evidence="1">
    <location>
        <begin position="114"/>
        <end position="171"/>
    </location>
</feature>
<proteinExistence type="predicted"/>
<organism evidence="2">
    <name type="scientific">Pseudo-nitzschia australis</name>
    <dbReference type="NCBI Taxonomy" id="44445"/>
    <lineage>
        <taxon>Eukaryota</taxon>
        <taxon>Sar</taxon>
        <taxon>Stramenopiles</taxon>
        <taxon>Ochrophyta</taxon>
        <taxon>Bacillariophyta</taxon>
        <taxon>Bacillariophyceae</taxon>
        <taxon>Bacillariophycidae</taxon>
        <taxon>Bacillariales</taxon>
        <taxon>Bacillariaceae</taxon>
        <taxon>Pseudo-nitzschia</taxon>
    </lineage>
</organism>
<feature type="compositionally biased region" description="Basic residues" evidence="1">
    <location>
        <begin position="132"/>
        <end position="145"/>
    </location>
</feature>
<gene>
    <name evidence="2" type="ORF">PAUS00366_LOCUS7627</name>
</gene>
<protein>
    <submittedName>
        <fullName evidence="2">Uncharacterized protein</fullName>
    </submittedName>
</protein>
<reference evidence="2" key="1">
    <citation type="submission" date="2021-01" db="EMBL/GenBank/DDBJ databases">
        <authorList>
            <person name="Corre E."/>
            <person name="Pelletier E."/>
            <person name="Niang G."/>
            <person name="Scheremetjew M."/>
            <person name="Finn R."/>
            <person name="Kale V."/>
            <person name="Holt S."/>
            <person name="Cochrane G."/>
            <person name="Meng A."/>
            <person name="Brown T."/>
            <person name="Cohen L."/>
        </authorList>
    </citation>
    <scope>NUCLEOTIDE SEQUENCE</scope>
    <source>
        <strain evidence="2">10249 10 AB</strain>
    </source>
</reference>
<feature type="region of interest" description="Disordered" evidence="1">
    <location>
        <begin position="363"/>
        <end position="382"/>
    </location>
</feature>
<evidence type="ECO:0000256" key="1">
    <source>
        <dbReference type="SAM" id="MobiDB-lite"/>
    </source>
</evidence>
<sequence>MLLLGPVTKLRLQLFPPPLPRTQSVAIEILRGVSSSSSSSSAAIVVDAGVPNDENEGGSGVAGDDDVGPTRTSTVNEIHNYIVDRHVHRIPEPVWRKAAREHANLVREILRPGLTPVDHPLNTGLQRQQRQRERKRQRDQRKSNGRTRSADLKLDQEDGASSSSSTSSTDWTITALDPQHPVYNFLIQYYGLKGTKGVRRLMKWSPGMPPMVDNVDNDDPTTIMYARPSSGCHRSDILLQGATHKCFSTNLQTKGAYEYYSATTSITRSIWNNEIDNNRGGIAYSPFRYVYGNKKQQQKHGNLHDGGARNSSSNNRTNDGGALAAFRWYRSLLKRTIEAPPILHCYGLHEWAMQYQPRAVEDNDDATHGNYNGNVVVPSLPPSSKYQSRLKLRIDQSTLNETVESNTIFCTHVDAWKFFAKEALPLNKFNRKVTVDSNNNSNHNNNSTMAALTSSSTCTRNKEYPLSSSSSLSLLPAAKDRPALLLRSEQPACVHTTMDLLKIALKLGPFCNAELYRRVLSVAIEARSLDVAASPYDARTKYGIEAIPIETPRGRKEYKRRQTALMKRTEPIRKDLLENYERFLSEFEQ</sequence>
<dbReference type="AlphaFoldDB" id="A0A7S4AGH5"/>
<name>A0A7S4AGH5_9STRA</name>
<feature type="region of interest" description="Disordered" evidence="1">
    <location>
        <begin position="295"/>
        <end position="317"/>
    </location>
</feature>
<evidence type="ECO:0000313" key="2">
    <source>
        <dbReference type="EMBL" id="CAE0714875.1"/>
    </source>
</evidence>
<feature type="region of interest" description="Disordered" evidence="1">
    <location>
        <begin position="49"/>
        <end position="68"/>
    </location>
</feature>